<organism evidence="1 2">
    <name type="scientific">Smallanthus sonchifolius</name>
    <dbReference type="NCBI Taxonomy" id="185202"/>
    <lineage>
        <taxon>Eukaryota</taxon>
        <taxon>Viridiplantae</taxon>
        <taxon>Streptophyta</taxon>
        <taxon>Embryophyta</taxon>
        <taxon>Tracheophyta</taxon>
        <taxon>Spermatophyta</taxon>
        <taxon>Magnoliopsida</taxon>
        <taxon>eudicotyledons</taxon>
        <taxon>Gunneridae</taxon>
        <taxon>Pentapetalae</taxon>
        <taxon>asterids</taxon>
        <taxon>campanulids</taxon>
        <taxon>Asterales</taxon>
        <taxon>Asteraceae</taxon>
        <taxon>Asteroideae</taxon>
        <taxon>Heliantheae alliance</taxon>
        <taxon>Millerieae</taxon>
        <taxon>Smallanthus</taxon>
    </lineage>
</organism>
<name>A0ACB9AVN7_9ASTR</name>
<evidence type="ECO:0000313" key="1">
    <source>
        <dbReference type="EMBL" id="KAI3713768.1"/>
    </source>
</evidence>
<gene>
    <name evidence="1" type="ORF">L1987_72354</name>
</gene>
<keyword evidence="2" id="KW-1185">Reference proteome</keyword>
<comment type="caution">
    <text evidence="1">The sequence shown here is derived from an EMBL/GenBank/DDBJ whole genome shotgun (WGS) entry which is preliminary data.</text>
</comment>
<sequence>MIETKQNTFNRKHFILVSEHDSLYSLLFNHRETVSRPTELCLQLPYVDVFTFCGSCNGLVLVSAQDNFGDLNLIVLNPMTSGFVQLPDSRYSILDHWRKTDFVFGFGYDSMTDDYKVVTVSFFRTDLEVYVYSLKTNSWKWVTYYPFDHAYYGKDSTCVFVNGVLHWIDIENTGGLGVIVAFSLTSEIFTELPLPISFDAADSSMAKNELKLVVGEKLAIFMKGEIWVMNNNNNNNNNGVFISWTEILLHGLNEVPAMVFYDDGKFLVVSRYEMLMYNIEDGSLCRHTDSYSDMNYVDVRGFFC</sequence>
<accession>A0ACB9AVN7</accession>
<proteinExistence type="predicted"/>
<reference evidence="1 2" key="2">
    <citation type="journal article" date="2022" name="Mol. Ecol. Resour.">
        <title>The genomes of chicory, endive, great burdock and yacon provide insights into Asteraceae paleo-polyploidization history and plant inulin production.</title>
        <authorList>
            <person name="Fan W."/>
            <person name="Wang S."/>
            <person name="Wang H."/>
            <person name="Wang A."/>
            <person name="Jiang F."/>
            <person name="Liu H."/>
            <person name="Zhao H."/>
            <person name="Xu D."/>
            <person name="Zhang Y."/>
        </authorList>
    </citation>
    <scope>NUCLEOTIDE SEQUENCE [LARGE SCALE GENOMIC DNA]</scope>
    <source>
        <strain evidence="2">cv. Yunnan</strain>
        <tissue evidence="1">Leaves</tissue>
    </source>
</reference>
<evidence type="ECO:0000313" key="2">
    <source>
        <dbReference type="Proteomes" id="UP001056120"/>
    </source>
</evidence>
<dbReference type="Proteomes" id="UP001056120">
    <property type="component" value="Linkage Group LG24"/>
</dbReference>
<protein>
    <submittedName>
        <fullName evidence="1">Uncharacterized protein</fullName>
    </submittedName>
</protein>
<dbReference type="EMBL" id="CM042041">
    <property type="protein sequence ID" value="KAI3713768.1"/>
    <property type="molecule type" value="Genomic_DNA"/>
</dbReference>
<reference evidence="2" key="1">
    <citation type="journal article" date="2022" name="Mol. Ecol. Resour.">
        <title>The genomes of chicory, endive, great burdock and yacon provide insights into Asteraceae palaeo-polyploidization history and plant inulin production.</title>
        <authorList>
            <person name="Fan W."/>
            <person name="Wang S."/>
            <person name="Wang H."/>
            <person name="Wang A."/>
            <person name="Jiang F."/>
            <person name="Liu H."/>
            <person name="Zhao H."/>
            <person name="Xu D."/>
            <person name="Zhang Y."/>
        </authorList>
    </citation>
    <scope>NUCLEOTIDE SEQUENCE [LARGE SCALE GENOMIC DNA]</scope>
    <source>
        <strain evidence="2">cv. Yunnan</strain>
    </source>
</reference>